<dbReference type="PANTHER" id="PTHR31297:SF43">
    <property type="entry name" value="GLUCAN 1,3-BETA-GLUCOSIDASE 3"/>
    <property type="match status" value="1"/>
</dbReference>
<evidence type="ECO:0000256" key="5">
    <source>
        <dbReference type="RuleBase" id="RU361153"/>
    </source>
</evidence>
<comment type="caution">
    <text evidence="8">The sequence shown here is derived from an EMBL/GenBank/DDBJ whole genome shotgun (WGS) entry which is preliminary data.</text>
</comment>
<accession>A0AAJ0GBA9</accession>
<protein>
    <submittedName>
        <fullName evidence="8">Glucan 1,3-beta-glucosidase 3</fullName>
        <ecNumber evidence="8">3.2.1.58</ecNumber>
    </submittedName>
</protein>
<evidence type="ECO:0000256" key="2">
    <source>
        <dbReference type="ARBA" id="ARBA00022801"/>
    </source>
</evidence>
<keyword evidence="4" id="KW-0961">Cell wall biogenesis/degradation</keyword>
<evidence type="ECO:0000256" key="3">
    <source>
        <dbReference type="ARBA" id="ARBA00023295"/>
    </source>
</evidence>
<comment type="similarity">
    <text evidence="1 5">Belongs to the glycosyl hydrolase 5 (cellulase A) family.</text>
</comment>
<reference evidence="8" key="1">
    <citation type="submission" date="2023-04" db="EMBL/GenBank/DDBJ databases">
        <title>Black Yeasts Isolated from many extreme environments.</title>
        <authorList>
            <person name="Coleine C."/>
            <person name="Stajich J.E."/>
            <person name="Selbmann L."/>
        </authorList>
    </citation>
    <scope>NUCLEOTIDE SEQUENCE</scope>
    <source>
        <strain evidence="8">CCFEE 5312</strain>
    </source>
</reference>
<evidence type="ECO:0000256" key="6">
    <source>
        <dbReference type="SAM" id="MobiDB-lite"/>
    </source>
</evidence>
<keyword evidence="9" id="KW-1185">Reference proteome</keyword>
<dbReference type="SUPFAM" id="SSF51445">
    <property type="entry name" value="(Trans)glycosidases"/>
    <property type="match status" value="1"/>
</dbReference>
<dbReference type="GO" id="GO:0004338">
    <property type="term" value="F:glucan exo-1,3-beta-glucosidase activity"/>
    <property type="evidence" value="ECO:0007669"/>
    <property type="project" value="UniProtKB-EC"/>
</dbReference>
<feature type="region of interest" description="Disordered" evidence="6">
    <location>
        <begin position="11"/>
        <end position="34"/>
    </location>
</feature>
<dbReference type="FunFam" id="3.20.20.80:FF:000100">
    <property type="entry name" value="Glycoside hydrolase superfamily"/>
    <property type="match status" value="1"/>
</dbReference>
<keyword evidence="3 5" id="KW-0326">Glycosidase</keyword>
<dbReference type="InterPro" id="IPR050386">
    <property type="entry name" value="Glycosyl_hydrolase_5"/>
</dbReference>
<dbReference type="Pfam" id="PF00150">
    <property type="entry name" value="Cellulase"/>
    <property type="match status" value="1"/>
</dbReference>
<dbReference type="Gene3D" id="3.20.20.80">
    <property type="entry name" value="Glycosidases"/>
    <property type="match status" value="1"/>
</dbReference>
<evidence type="ECO:0000256" key="4">
    <source>
        <dbReference type="ARBA" id="ARBA00023316"/>
    </source>
</evidence>
<dbReference type="InterPro" id="IPR001547">
    <property type="entry name" value="Glyco_hydro_5"/>
</dbReference>
<evidence type="ECO:0000256" key="1">
    <source>
        <dbReference type="ARBA" id="ARBA00005641"/>
    </source>
</evidence>
<dbReference type="GO" id="GO:0071555">
    <property type="term" value="P:cell wall organization"/>
    <property type="evidence" value="ECO:0007669"/>
    <property type="project" value="UniProtKB-KW"/>
</dbReference>
<dbReference type="GO" id="GO:0046557">
    <property type="term" value="F:glucan endo-1,6-beta-glucosidase activity"/>
    <property type="evidence" value="ECO:0007669"/>
    <property type="project" value="TreeGrafter"/>
</dbReference>
<name>A0AAJ0GBA9_9PEZI</name>
<evidence type="ECO:0000313" key="9">
    <source>
        <dbReference type="Proteomes" id="UP001271007"/>
    </source>
</evidence>
<proteinExistence type="inferred from homology"/>
<evidence type="ECO:0000313" key="8">
    <source>
        <dbReference type="EMBL" id="KAK3055520.1"/>
    </source>
</evidence>
<dbReference type="EC" id="3.2.1.58" evidence="8"/>
<keyword evidence="2 5" id="KW-0378">Hydrolase</keyword>
<gene>
    <name evidence="8" type="primary">EXG3</name>
    <name evidence="8" type="ORF">LTR09_003440</name>
</gene>
<sequence>MKAFQRVQQHIQNRRVGETATQAPMAAADGSIPSPTAKDVSRYRFQSGTNVGSVFILERWLTPSMFPDSAQGSSELVAADAWIAQEGIELARQRFEKHWREYVTDPDLEWLKDAKCNTIRLPIGYFTLGPQFCEHTAFSKVAPVYKNAWDAVKQLIWRCHERDIAVLIDLHGLPGGANTGDHSGTNSAKAELWGSQRNLQLATKCICFIVQQAQCLEGVAGVQIVNEAEYDAKGMYAWYDKVLTEVSHVDPTVPIYVSDGWNLNRALTWMQTKNSLHGKSASCNPVVMDTHLYWAFTDEDKAKSPQQIIYEVPSKLSELDGKDGNVLERGAAEVVVGEWSCVLTEDSWAKANGVPKEQLVNQFGTAQCLRYQQRAGGRFFWTYRMDWMDGGEWGFKQMNNRQAVAPPVSLTPPAAEIGTRIGTAQSQKDYRRGTSWGAHCQYWDTQFPGHSETLADPSTHDFRYEHYRFPHGWDVGFADAAAFFGSRSQRGFDGGDKIGMLDLWCLKRIKESGQSGQYAWEWETGFRQGVRDFYEVVGV</sequence>
<evidence type="ECO:0000259" key="7">
    <source>
        <dbReference type="Pfam" id="PF00150"/>
    </source>
</evidence>
<feature type="domain" description="Glycoside hydrolase family 5" evidence="7">
    <location>
        <begin position="92"/>
        <end position="346"/>
    </location>
</feature>
<dbReference type="AlphaFoldDB" id="A0AAJ0GBA9"/>
<dbReference type="GO" id="GO:0005737">
    <property type="term" value="C:cytoplasm"/>
    <property type="evidence" value="ECO:0007669"/>
    <property type="project" value="UniProtKB-ARBA"/>
</dbReference>
<dbReference type="GO" id="GO:0009251">
    <property type="term" value="P:glucan catabolic process"/>
    <property type="evidence" value="ECO:0007669"/>
    <property type="project" value="TreeGrafter"/>
</dbReference>
<dbReference type="GO" id="GO:0009986">
    <property type="term" value="C:cell surface"/>
    <property type="evidence" value="ECO:0007669"/>
    <property type="project" value="TreeGrafter"/>
</dbReference>
<dbReference type="GO" id="GO:0005576">
    <property type="term" value="C:extracellular region"/>
    <property type="evidence" value="ECO:0007669"/>
    <property type="project" value="TreeGrafter"/>
</dbReference>
<dbReference type="EMBL" id="JAWDJX010000008">
    <property type="protein sequence ID" value="KAK3055520.1"/>
    <property type="molecule type" value="Genomic_DNA"/>
</dbReference>
<dbReference type="PANTHER" id="PTHR31297">
    <property type="entry name" value="GLUCAN ENDO-1,6-BETA-GLUCOSIDASE B"/>
    <property type="match status" value="1"/>
</dbReference>
<organism evidence="8 9">
    <name type="scientific">Extremus antarcticus</name>
    <dbReference type="NCBI Taxonomy" id="702011"/>
    <lineage>
        <taxon>Eukaryota</taxon>
        <taxon>Fungi</taxon>
        <taxon>Dikarya</taxon>
        <taxon>Ascomycota</taxon>
        <taxon>Pezizomycotina</taxon>
        <taxon>Dothideomycetes</taxon>
        <taxon>Dothideomycetidae</taxon>
        <taxon>Mycosphaerellales</taxon>
        <taxon>Extremaceae</taxon>
        <taxon>Extremus</taxon>
    </lineage>
</organism>
<dbReference type="InterPro" id="IPR017853">
    <property type="entry name" value="GH"/>
</dbReference>
<dbReference type="Proteomes" id="UP001271007">
    <property type="component" value="Unassembled WGS sequence"/>
</dbReference>